<comment type="caution">
    <text evidence="1">The sequence shown here is derived from an EMBL/GenBank/DDBJ whole genome shotgun (WGS) entry which is preliminary data.</text>
</comment>
<dbReference type="RefSeq" id="WP_038287637.1">
    <property type="nucleotide sequence ID" value="NZ_BAVR01000010.1"/>
</dbReference>
<keyword evidence="1" id="KW-0282">Flagellum</keyword>
<proteinExistence type="predicted"/>
<name>W4V3J0_9FIRM</name>
<dbReference type="OrthoDB" id="1739831at2"/>
<protein>
    <submittedName>
        <fullName evidence="1">Flagellar protein</fullName>
    </submittedName>
</protein>
<gene>
    <name evidence="1" type="ORF">JCM21531_1168</name>
</gene>
<dbReference type="AlphaFoldDB" id="W4V3J0"/>
<keyword evidence="2" id="KW-1185">Reference proteome</keyword>
<evidence type="ECO:0000313" key="2">
    <source>
        <dbReference type="Proteomes" id="UP000019109"/>
    </source>
</evidence>
<dbReference type="Proteomes" id="UP000019109">
    <property type="component" value="Unassembled WGS sequence"/>
</dbReference>
<keyword evidence="1" id="KW-0966">Cell projection</keyword>
<dbReference type="STRING" id="1294263.JCM21531_1168"/>
<sequence length="142" mass="16193">MPDVRNCRRCGRLFNYIGGRPICHDCKKQDEEEFKRVKEYLYDHPKASIIDVSNALEISVQKIKSYLREGRLEIVGGEGNLVLECEKCGKSINTGRFCEQCSRELSEGFKSTADEMNKSVSGDIDKKKPAGKGMKYLNKYDK</sequence>
<accession>W4V3J0</accession>
<dbReference type="EMBL" id="BAVR01000010">
    <property type="protein sequence ID" value="GAE87771.1"/>
    <property type="molecule type" value="Genomic_DNA"/>
</dbReference>
<evidence type="ECO:0000313" key="1">
    <source>
        <dbReference type="EMBL" id="GAE87771.1"/>
    </source>
</evidence>
<reference evidence="1" key="1">
    <citation type="journal article" date="2014" name="Genome Announc.">
        <title>Draft Genome Sequence of Clostridium straminisolvens Strain JCM 21531T, Isolated from a Cellulose-Degrading Bacterial Community.</title>
        <authorList>
            <person name="Yuki M."/>
            <person name="Oshima K."/>
            <person name="Suda W."/>
            <person name="Sakamoto M."/>
            <person name="Kitamura K."/>
            <person name="Iida T."/>
            <person name="Hattori M."/>
            <person name="Ohkuma M."/>
        </authorList>
    </citation>
    <scope>NUCLEOTIDE SEQUENCE [LARGE SCALE GENOMIC DNA]</scope>
    <source>
        <strain evidence="1">JCM 21531</strain>
    </source>
</reference>
<organism evidence="1 2">
    <name type="scientific">Acetivibrio straminisolvens JCM 21531</name>
    <dbReference type="NCBI Taxonomy" id="1294263"/>
    <lineage>
        <taxon>Bacteria</taxon>
        <taxon>Bacillati</taxon>
        <taxon>Bacillota</taxon>
        <taxon>Clostridia</taxon>
        <taxon>Eubacteriales</taxon>
        <taxon>Oscillospiraceae</taxon>
        <taxon>Acetivibrio</taxon>
    </lineage>
</organism>
<keyword evidence="1" id="KW-0969">Cilium</keyword>